<protein>
    <recommendedName>
        <fullName evidence="4">SHSP domain-containing protein</fullName>
    </recommendedName>
</protein>
<dbReference type="AlphaFoldDB" id="A0AAV9IHA5"/>
<dbReference type="EMBL" id="JANCYU010000042">
    <property type="protein sequence ID" value="KAK4526688.1"/>
    <property type="molecule type" value="Genomic_DNA"/>
</dbReference>
<dbReference type="Proteomes" id="UP001300502">
    <property type="component" value="Unassembled WGS sequence"/>
</dbReference>
<evidence type="ECO:0000313" key="5">
    <source>
        <dbReference type="EMBL" id="KAK4526688.1"/>
    </source>
</evidence>
<gene>
    <name evidence="5" type="ORF">GAYE_SCF26G4604</name>
</gene>
<proteinExistence type="inferred from homology"/>
<dbReference type="PROSITE" id="PS01031">
    <property type="entry name" value="SHSP"/>
    <property type="match status" value="1"/>
</dbReference>
<keyword evidence="1" id="KW-0346">Stress response</keyword>
<dbReference type="Pfam" id="PF00011">
    <property type="entry name" value="HSP20"/>
    <property type="match status" value="1"/>
</dbReference>
<name>A0AAV9IHA5_9RHOD</name>
<sequence length="158" mass="18059">MSELVRPGRFFDSGFGDLFSWTNDPFFRDAWNLIPRVGGAESQLWSPRIDLIEKEDAFLVKAEVPGVPRENIKVDLKGDILSVSGEKADEKKSDEEREGTVFHRMERSYGKFERSIRLPKQIDKQGIKASCKDGILTITVPKKHVEKSESQKIEISYE</sequence>
<evidence type="ECO:0000256" key="1">
    <source>
        <dbReference type="ARBA" id="ARBA00023016"/>
    </source>
</evidence>
<comment type="similarity">
    <text evidence="2 3">Belongs to the small heat shock protein (HSP20) family.</text>
</comment>
<evidence type="ECO:0000259" key="4">
    <source>
        <dbReference type="PROSITE" id="PS01031"/>
    </source>
</evidence>
<accession>A0AAV9IHA5</accession>
<dbReference type="SUPFAM" id="SSF49764">
    <property type="entry name" value="HSP20-like chaperones"/>
    <property type="match status" value="1"/>
</dbReference>
<dbReference type="CDD" id="cd06464">
    <property type="entry name" value="ACD_sHsps-like"/>
    <property type="match status" value="1"/>
</dbReference>
<organism evidence="5 6">
    <name type="scientific">Galdieria yellowstonensis</name>
    <dbReference type="NCBI Taxonomy" id="3028027"/>
    <lineage>
        <taxon>Eukaryota</taxon>
        <taxon>Rhodophyta</taxon>
        <taxon>Bangiophyceae</taxon>
        <taxon>Galdieriales</taxon>
        <taxon>Galdieriaceae</taxon>
        <taxon>Galdieria</taxon>
    </lineage>
</organism>
<comment type="caution">
    <text evidence="5">The sequence shown here is derived from an EMBL/GenBank/DDBJ whole genome shotgun (WGS) entry which is preliminary data.</text>
</comment>
<evidence type="ECO:0000313" key="6">
    <source>
        <dbReference type="Proteomes" id="UP001300502"/>
    </source>
</evidence>
<evidence type="ECO:0000256" key="3">
    <source>
        <dbReference type="RuleBase" id="RU003616"/>
    </source>
</evidence>
<dbReference type="InterPro" id="IPR002068">
    <property type="entry name" value="A-crystallin/Hsp20_dom"/>
</dbReference>
<dbReference type="PANTHER" id="PTHR11527">
    <property type="entry name" value="HEAT-SHOCK PROTEIN 20 FAMILY MEMBER"/>
    <property type="match status" value="1"/>
</dbReference>
<dbReference type="InterPro" id="IPR031107">
    <property type="entry name" value="Small_HSP"/>
</dbReference>
<reference evidence="5 6" key="1">
    <citation type="submission" date="2022-07" db="EMBL/GenBank/DDBJ databases">
        <title>Genome-wide signatures of adaptation to extreme environments.</title>
        <authorList>
            <person name="Cho C.H."/>
            <person name="Yoon H.S."/>
        </authorList>
    </citation>
    <scope>NUCLEOTIDE SEQUENCE [LARGE SCALE GENOMIC DNA]</scope>
    <source>
        <strain evidence="5 6">108.79 E11</strain>
    </source>
</reference>
<keyword evidence="6" id="KW-1185">Reference proteome</keyword>
<dbReference type="InterPro" id="IPR008978">
    <property type="entry name" value="HSP20-like_chaperone"/>
</dbReference>
<evidence type="ECO:0000256" key="2">
    <source>
        <dbReference type="PROSITE-ProRule" id="PRU00285"/>
    </source>
</evidence>
<dbReference type="Gene3D" id="2.60.40.790">
    <property type="match status" value="1"/>
</dbReference>
<feature type="domain" description="SHSP" evidence="4">
    <location>
        <begin position="40"/>
        <end position="158"/>
    </location>
</feature>